<organism evidence="1 2">
    <name type="scientific">Cristinia sonorae</name>
    <dbReference type="NCBI Taxonomy" id="1940300"/>
    <lineage>
        <taxon>Eukaryota</taxon>
        <taxon>Fungi</taxon>
        <taxon>Dikarya</taxon>
        <taxon>Basidiomycota</taxon>
        <taxon>Agaricomycotina</taxon>
        <taxon>Agaricomycetes</taxon>
        <taxon>Agaricomycetidae</taxon>
        <taxon>Agaricales</taxon>
        <taxon>Pleurotineae</taxon>
        <taxon>Stephanosporaceae</taxon>
        <taxon>Cristinia</taxon>
    </lineage>
</organism>
<reference evidence="1" key="1">
    <citation type="journal article" date="2021" name="New Phytol.">
        <title>Evolutionary innovations through gain and loss of genes in the ectomycorrhizal Boletales.</title>
        <authorList>
            <person name="Wu G."/>
            <person name="Miyauchi S."/>
            <person name="Morin E."/>
            <person name="Kuo A."/>
            <person name="Drula E."/>
            <person name="Varga T."/>
            <person name="Kohler A."/>
            <person name="Feng B."/>
            <person name="Cao Y."/>
            <person name="Lipzen A."/>
            <person name="Daum C."/>
            <person name="Hundley H."/>
            <person name="Pangilinan J."/>
            <person name="Johnson J."/>
            <person name="Barry K."/>
            <person name="LaButti K."/>
            <person name="Ng V."/>
            <person name="Ahrendt S."/>
            <person name="Min B."/>
            <person name="Choi I.G."/>
            <person name="Park H."/>
            <person name="Plett J.M."/>
            <person name="Magnuson J."/>
            <person name="Spatafora J.W."/>
            <person name="Nagy L.G."/>
            <person name="Henrissat B."/>
            <person name="Grigoriev I.V."/>
            <person name="Yang Z.L."/>
            <person name="Xu J."/>
            <person name="Martin F.M."/>
        </authorList>
    </citation>
    <scope>NUCLEOTIDE SEQUENCE</scope>
    <source>
        <strain evidence="1">KKN 215</strain>
    </source>
</reference>
<sequence>MPVEARDLPEDAPVADYFWFGKIVFINQQTKQMHVQWFEHASKTILQEICNPRELFLTMTLSYSDKDGSFTALSQDSGMPSSDPPDNCPVCRAALQDDAENFPQAVDDGFAFHGTEYHVADFVLVQSSDVVCRVGQIEEISWSNSARDEDGGKFEFRALGRISDLVNLPGCPEDVFKDERHLYLTEIHEMLR</sequence>
<evidence type="ECO:0000313" key="1">
    <source>
        <dbReference type="EMBL" id="KAH8099851.1"/>
    </source>
</evidence>
<gene>
    <name evidence="1" type="ORF">BXZ70DRAFT_1008828</name>
</gene>
<accession>A0A8K0UPC4</accession>
<dbReference type="EMBL" id="JAEVFJ010000018">
    <property type="protein sequence ID" value="KAH8099851.1"/>
    <property type="molecule type" value="Genomic_DNA"/>
</dbReference>
<dbReference type="Proteomes" id="UP000813824">
    <property type="component" value="Unassembled WGS sequence"/>
</dbReference>
<dbReference type="InterPro" id="IPR043151">
    <property type="entry name" value="BAH_sf"/>
</dbReference>
<dbReference type="Gene3D" id="2.30.30.490">
    <property type="match status" value="2"/>
</dbReference>
<keyword evidence="2" id="KW-1185">Reference proteome</keyword>
<protein>
    <submittedName>
        <fullName evidence="1">Uncharacterized protein</fullName>
    </submittedName>
</protein>
<name>A0A8K0UPC4_9AGAR</name>
<dbReference type="AlphaFoldDB" id="A0A8K0UPC4"/>
<proteinExistence type="predicted"/>
<dbReference type="OrthoDB" id="5376140at2759"/>
<evidence type="ECO:0000313" key="2">
    <source>
        <dbReference type="Proteomes" id="UP000813824"/>
    </source>
</evidence>
<comment type="caution">
    <text evidence="1">The sequence shown here is derived from an EMBL/GenBank/DDBJ whole genome shotgun (WGS) entry which is preliminary data.</text>
</comment>